<evidence type="ECO:0000313" key="5">
    <source>
        <dbReference type="Proteomes" id="UP000253090"/>
    </source>
</evidence>
<evidence type="ECO:0000256" key="1">
    <source>
        <dbReference type="ARBA" id="ARBA00009353"/>
    </source>
</evidence>
<dbReference type="Proteomes" id="UP000253090">
    <property type="component" value="Unassembled WGS sequence"/>
</dbReference>
<dbReference type="Pfam" id="PF01370">
    <property type="entry name" value="Epimerase"/>
    <property type="match status" value="1"/>
</dbReference>
<proteinExistence type="inferred from homology"/>
<comment type="caution">
    <text evidence="4">The sequence shown here is derived from an EMBL/GenBank/DDBJ whole genome shotgun (WGS) entry which is preliminary data.</text>
</comment>
<dbReference type="InterPro" id="IPR010099">
    <property type="entry name" value="SDR39U1"/>
</dbReference>
<dbReference type="PANTHER" id="PTHR11092">
    <property type="entry name" value="SUGAR NUCLEOTIDE EPIMERASE RELATED"/>
    <property type="match status" value="1"/>
</dbReference>
<organism evidence="4 5">
    <name type="scientific">Fontibacillus phaseoli</name>
    <dbReference type="NCBI Taxonomy" id="1416533"/>
    <lineage>
        <taxon>Bacteria</taxon>
        <taxon>Bacillati</taxon>
        <taxon>Bacillota</taxon>
        <taxon>Bacilli</taxon>
        <taxon>Bacillales</taxon>
        <taxon>Paenibacillaceae</taxon>
        <taxon>Fontibacillus</taxon>
    </lineage>
</organism>
<dbReference type="NCBIfam" id="TIGR01777">
    <property type="entry name" value="yfcH"/>
    <property type="match status" value="1"/>
</dbReference>
<sequence>MKYVIFGGTGFIGRALTSYWMNEGHEVMIVSRNKDKSTAGSAGSVQTAPAYWTWDELGEDPAPLAGGNVFVNLAGATLNQRWTSRAKQSILESRLKATREVARLSKAITPGPEVILQASAVGIYGTSVTDEFTENYRLDQVHSDFLTRVTEQWEAAADEGFEGRRLVKLRTGVVLGNGGGAFPLMRLPFLLGVGGKIGSGRQWVPWIHLYDLIRLIDFCVQHSGISGPVNAVSPYPVSNQQFGSCIARVYRRPDWIPLPGPILKLLLGEMSSLLLEGQKVVPEAALRAGFTFAYPGLEETLTELKSRK</sequence>
<dbReference type="OrthoDB" id="9801773at2"/>
<dbReference type="PANTHER" id="PTHR11092:SF0">
    <property type="entry name" value="EPIMERASE FAMILY PROTEIN SDR39U1"/>
    <property type="match status" value="1"/>
</dbReference>
<dbReference type="AlphaFoldDB" id="A0A369BG86"/>
<dbReference type="InterPro" id="IPR001509">
    <property type="entry name" value="Epimerase_deHydtase"/>
</dbReference>
<evidence type="ECO:0000259" key="2">
    <source>
        <dbReference type="Pfam" id="PF01370"/>
    </source>
</evidence>
<dbReference type="InterPro" id="IPR013549">
    <property type="entry name" value="DUF1731"/>
</dbReference>
<keyword evidence="5" id="KW-1185">Reference proteome</keyword>
<dbReference type="RefSeq" id="WP_114496505.1">
    <property type="nucleotide sequence ID" value="NZ_QPJW01000003.1"/>
</dbReference>
<accession>A0A369BG86</accession>
<feature type="domain" description="DUF1731" evidence="3">
    <location>
        <begin position="259"/>
        <end position="304"/>
    </location>
</feature>
<dbReference type="Gene3D" id="3.40.50.720">
    <property type="entry name" value="NAD(P)-binding Rossmann-like Domain"/>
    <property type="match status" value="1"/>
</dbReference>
<dbReference type="Pfam" id="PF08338">
    <property type="entry name" value="DUF1731"/>
    <property type="match status" value="1"/>
</dbReference>
<gene>
    <name evidence="4" type="ORF">DFP94_103146</name>
</gene>
<dbReference type="EMBL" id="QPJW01000003">
    <property type="protein sequence ID" value="RCX20421.1"/>
    <property type="molecule type" value="Genomic_DNA"/>
</dbReference>
<protein>
    <recommendedName>
        <fullName evidence="6">TIGR01777 family protein</fullName>
    </recommendedName>
</protein>
<comment type="similarity">
    <text evidence="1">Belongs to the NAD(P)-dependent epimerase/dehydratase family. SDR39U1 subfamily.</text>
</comment>
<evidence type="ECO:0000313" key="4">
    <source>
        <dbReference type="EMBL" id="RCX20421.1"/>
    </source>
</evidence>
<evidence type="ECO:0008006" key="6">
    <source>
        <dbReference type="Google" id="ProtNLM"/>
    </source>
</evidence>
<dbReference type="InterPro" id="IPR036291">
    <property type="entry name" value="NAD(P)-bd_dom_sf"/>
</dbReference>
<name>A0A369BG86_9BACL</name>
<feature type="domain" description="NAD-dependent epimerase/dehydratase" evidence="2">
    <location>
        <begin position="4"/>
        <end position="222"/>
    </location>
</feature>
<dbReference type="SUPFAM" id="SSF51735">
    <property type="entry name" value="NAD(P)-binding Rossmann-fold domains"/>
    <property type="match status" value="1"/>
</dbReference>
<reference evidence="4 5" key="1">
    <citation type="submission" date="2018-07" db="EMBL/GenBank/DDBJ databases">
        <title>Genomic Encyclopedia of Type Strains, Phase III (KMG-III): the genomes of soil and plant-associated and newly described type strains.</title>
        <authorList>
            <person name="Whitman W."/>
        </authorList>
    </citation>
    <scope>NUCLEOTIDE SEQUENCE [LARGE SCALE GENOMIC DNA]</scope>
    <source>
        <strain evidence="4 5">CECT 8333</strain>
    </source>
</reference>
<evidence type="ECO:0000259" key="3">
    <source>
        <dbReference type="Pfam" id="PF08338"/>
    </source>
</evidence>